<reference evidence="1" key="1">
    <citation type="submission" date="2014-05" db="EMBL/GenBank/DDBJ databases">
        <authorList>
            <person name="Chronopoulou M."/>
        </authorList>
    </citation>
    <scope>NUCLEOTIDE SEQUENCE</scope>
    <source>
        <tissue evidence="1">Whole organism</tissue>
    </source>
</reference>
<dbReference type="KEGG" id="lsm:121126088"/>
<dbReference type="AlphaFoldDB" id="A0A0K2VDT0"/>
<dbReference type="OrthoDB" id="7544923at2759"/>
<accession>A0A0K2VDT0</accession>
<sequence length="312" mass="35583">MPKKVSALVWIMNNGGHEIWNYLQDEKMMICRICSFTCTFSPPSRIKRHISSSSHIKNLAIYKSHVINDDVDSDDFYSDLTKMLVTCNIPLATVEHPNFSKFVEKYVGKQVPSQKTMTRLVNEVSEDVIAKIKKEVEGKDLFIAVDETKQKQERSISAVMIGPMESYFLTPPYLVNLTDIKLEYANNIADFVTQSIQITLGEDFDESRFKIFITDGTSSSKRAGKDLQRLYPQLEHITCVSEGPNNTAELNDFPPTNNLITELKKTFLKVGRSKRCLITMMETVHSQSSSFLAVDILRDMLIIKWNSKFSDL</sequence>
<dbReference type="RefSeq" id="XP_040577320.1">
    <property type="nucleotide sequence ID" value="XM_040721386.2"/>
</dbReference>
<dbReference type="EMBL" id="HACA01031159">
    <property type="protein sequence ID" value="CDW48520.1"/>
    <property type="molecule type" value="Transcribed_RNA"/>
</dbReference>
<organism evidence="1">
    <name type="scientific">Lepeophtheirus salmonis</name>
    <name type="common">Salmon louse</name>
    <name type="synonym">Caligus salmonis</name>
    <dbReference type="NCBI Taxonomy" id="72036"/>
    <lineage>
        <taxon>Eukaryota</taxon>
        <taxon>Metazoa</taxon>
        <taxon>Ecdysozoa</taxon>
        <taxon>Arthropoda</taxon>
        <taxon>Crustacea</taxon>
        <taxon>Multicrustacea</taxon>
        <taxon>Hexanauplia</taxon>
        <taxon>Copepoda</taxon>
        <taxon>Siphonostomatoida</taxon>
        <taxon>Caligidae</taxon>
        <taxon>Lepeophtheirus</taxon>
    </lineage>
</organism>
<name>A0A0K2VDT0_LEPSM</name>
<protein>
    <submittedName>
        <fullName evidence="1">Putative LOC100571931 [Acyrthosiphon pisum]</fullName>
    </submittedName>
</protein>
<dbReference type="GeneID" id="121126088"/>
<evidence type="ECO:0000313" key="1">
    <source>
        <dbReference type="EMBL" id="CDW48520.1"/>
    </source>
</evidence>
<proteinExistence type="predicted"/>